<feature type="transmembrane region" description="Helical" evidence="2">
    <location>
        <begin position="302"/>
        <end position="320"/>
    </location>
</feature>
<feature type="transmembrane region" description="Helical" evidence="2">
    <location>
        <begin position="267"/>
        <end position="290"/>
    </location>
</feature>
<dbReference type="Proteomes" id="UP000319263">
    <property type="component" value="Chromosome"/>
</dbReference>
<feature type="compositionally biased region" description="Polar residues" evidence="1">
    <location>
        <begin position="1"/>
        <end position="14"/>
    </location>
</feature>
<reference evidence="3 4" key="1">
    <citation type="submission" date="2019-07" db="EMBL/GenBank/DDBJ databases">
        <title>Microlunatus dokdonensis sp. nov. isolated from the rhizospheric soil of the wild plant Elymus tsukushiensis.</title>
        <authorList>
            <person name="Ghim S.-Y."/>
            <person name="Hwang Y.-J."/>
            <person name="Son J.-S."/>
            <person name="Shin J.-H."/>
        </authorList>
    </citation>
    <scope>NUCLEOTIDE SEQUENCE [LARGE SCALE GENOMIC DNA]</scope>
    <source>
        <strain evidence="3 4">KUDC0627</strain>
    </source>
</reference>
<protein>
    <submittedName>
        <fullName evidence="3">Uncharacterized protein</fullName>
    </submittedName>
</protein>
<evidence type="ECO:0000313" key="3">
    <source>
        <dbReference type="EMBL" id="QDP95645.1"/>
    </source>
</evidence>
<evidence type="ECO:0000256" key="2">
    <source>
        <dbReference type="SAM" id="Phobius"/>
    </source>
</evidence>
<name>A0A516PWT2_9ACTN</name>
<keyword evidence="4" id="KW-1185">Reference proteome</keyword>
<organism evidence="3 4">
    <name type="scientific">Microlunatus elymi</name>
    <dbReference type="NCBI Taxonomy" id="2596828"/>
    <lineage>
        <taxon>Bacteria</taxon>
        <taxon>Bacillati</taxon>
        <taxon>Actinomycetota</taxon>
        <taxon>Actinomycetes</taxon>
        <taxon>Propionibacteriales</taxon>
        <taxon>Propionibacteriaceae</taxon>
        <taxon>Microlunatus</taxon>
    </lineage>
</organism>
<sequence length="390" mass="41136">MIIPQQETSLSSVAPPNPEKHSGDPRVQRAFTIGWQVAQLFAYPVPLEPLEPHPLDGELPGLDQLSAARRYRLLARTIAAAYETLSVPQDPVGPAPSVDATIAALNRAGHTADEVREAVLALHVQLLEALNAADFRLGKAYGMGRLLSETTTLVGAGGPDRPDPAGQQRALEALFASDRLLVLKRWLSALKSDLPDHTAYAVSRSLEAWQGQHRADPDTARAALRSQGHIWRTLLSGEKAAVDLLSAGDYVAASRAMLHRMARLGAVLVRTFWWGILIVVAALAATIVGVSVSGNLTGVTKAITNLLASLVALGVTVKGLSMAAAKVAAKLEVPLWQSELDEAVAVASTRIPSGATLARRSGGTVGKLEVLPTPAGEPQRGTGQEEPSPA</sequence>
<dbReference type="AlphaFoldDB" id="A0A516PWT2"/>
<keyword evidence="2" id="KW-1133">Transmembrane helix</keyword>
<gene>
    <name evidence="3" type="ORF">FOE78_06750</name>
</gene>
<feature type="region of interest" description="Disordered" evidence="1">
    <location>
        <begin position="1"/>
        <end position="25"/>
    </location>
</feature>
<evidence type="ECO:0000256" key="1">
    <source>
        <dbReference type="SAM" id="MobiDB-lite"/>
    </source>
</evidence>
<keyword evidence="2" id="KW-0812">Transmembrane</keyword>
<dbReference type="EMBL" id="CP041692">
    <property type="protein sequence ID" value="QDP95645.1"/>
    <property type="molecule type" value="Genomic_DNA"/>
</dbReference>
<dbReference type="KEGG" id="mik:FOE78_06750"/>
<proteinExistence type="predicted"/>
<dbReference type="OrthoDB" id="9981670at2"/>
<feature type="region of interest" description="Disordered" evidence="1">
    <location>
        <begin position="356"/>
        <end position="390"/>
    </location>
</feature>
<dbReference type="RefSeq" id="WP_143985613.1">
    <property type="nucleotide sequence ID" value="NZ_CP041692.1"/>
</dbReference>
<accession>A0A516PWT2</accession>
<keyword evidence="2" id="KW-0472">Membrane</keyword>
<evidence type="ECO:0000313" key="4">
    <source>
        <dbReference type="Proteomes" id="UP000319263"/>
    </source>
</evidence>